<proteinExistence type="predicted"/>
<accession>A0A0F7SE25</accession>
<reference evidence="3" key="1">
    <citation type="submission" date="2014-06" db="EMBL/GenBank/DDBJ databases">
        <authorList>
            <person name="Berkman P.J."/>
        </authorList>
    </citation>
    <scope>NUCLEOTIDE SEQUENCE [LARGE SCALE GENOMIC DNA]</scope>
</reference>
<gene>
    <name evidence="2" type="primary">SSCI86010.1</name>
</gene>
<evidence type="ECO:0000313" key="2">
    <source>
        <dbReference type="EMBL" id="CDW99843.1"/>
    </source>
</evidence>
<dbReference type="InterPro" id="IPR011990">
    <property type="entry name" value="TPR-like_helical_dom_sf"/>
</dbReference>
<feature type="region of interest" description="Disordered" evidence="1">
    <location>
        <begin position="1"/>
        <end position="25"/>
    </location>
</feature>
<dbReference type="STRING" id="49012.A0A0F7SE25"/>
<evidence type="ECO:0000256" key="1">
    <source>
        <dbReference type="SAM" id="MobiDB-lite"/>
    </source>
</evidence>
<dbReference type="AlphaFoldDB" id="A0A0F7SE25"/>
<evidence type="ECO:0000313" key="3">
    <source>
        <dbReference type="Proteomes" id="UP000242770"/>
    </source>
</evidence>
<keyword evidence="3" id="KW-1185">Reference proteome</keyword>
<dbReference type="Gene3D" id="1.25.40.10">
    <property type="entry name" value="Tetratricopeptide repeat domain"/>
    <property type="match status" value="1"/>
</dbReference>
<organism evidence="2 3">
    <name type="scientific">Sporisorium scitamineum</name>
    <dbReference type="NCBI Taxonomy" id="49012"/>
    <lineage>
        <taxon>Eukaryota</taxon>
        <taxon>Fungi</taxon>
        <taxon>Dikarya</taxon>
        <taxon>Basidiomycota</taxon>
        <taxon>Ustilaginomycotina</taxon>
        <taxon>Ustilaginomycetes</taxon>
        <taxon>Ustilaginales</taxon>
        <taxon>Ustilaginaceae</taxon>
        <taxon>Sporisorium</taxon>
    </lineage>
</organism>
<dbReference type="EMBL" id="CCFA01005244">
    <property type="protein sequence ID" value="CDW99843.1"/>
    <property type="molecule type" value="Genomic_DNA"/>
</dbReference>
<dbReference type="Proteomes" id="UP000242770">
    <property type="component" value="Unassembled WGS sequence"/>
</dbReference>
<sequence length="269" mass="29669">MPPKKRSARPAAAASPDAVDGSTASSPLQDAMAVMTSLFPITIPFPDPATDDTLIPPADVMLEQELLCNPDNFRSWASYIDHIIDTNIVKRPPPDVSLSTYQASLLGPLASSTQRIALRRITSIYERALAQFPTRYSLWRDYLQNRSRFVLGEPKGGFEAKRKRDLQAAREKLDFGPTLIDSTDDEDFGASYKGGLDGTLGWQEWKSLAAVARPPFRTLTHDAPLIARYAPCLDLCISEYGRSISNGQSIEVERRASGYGDATFESTPR</sequence>
<protein>
    <submittedName>
        <fullName evidence="2">Uncharacterized protein</fullName>
    </submittedName>
</protein>
<name>A0A0F7SE25_9BASI</name>